<dbReference type="GO" id="GO:0015093">
    <property type="term" value="F:ferrous iron transmembrane transporter activity"/>
    <property type="evidence" value="ECO:0007669"/>
    <property type="project" value="TreeGrafter"/>
</dbReference>
<reference evidence="7 8" key="1">
    <citation type="journal article" date="2004" name="Nature">
        <title>Genome sequence of the ultrasmall unicellular red alga Cyanidioschyzon merolae 10D.</title>
        <authorList>
            <person name="Matsuzaki M."/>
            <person name="Misumi O."/>
            <person name="Shin-i T."/>
            <person name="Maruyama S."/>
            <person name="Takahara M."/>
            <person name="Miyagishima S."/>
            <person name="Mori T."/>
            <person name="Nishida K."/>
            <person name="Yagisawa F."/>
            <person name="Nishida K."/>
            <person name="Yoshida Y."/>
            <person name="Nishimura Y."/>
            <person name="Nakao S."/>
            <person name="Kobayashi T."/>
            <person name="Momoyama Y."/>
            <person name="Higashiyama T."/>
            <person name="Minoda A."/>
            <person name="Sano M."/>
            <person name="Nomoto H."/>
            <person name="Oishi K."/>
            <person name="Hayashi H."/>
            <person name="Ohta F."/>
            <person name="Nishizaka S."/>
            <person name="Haga S."/>
            <person name="Miura S."/>
            <person name="Morishita T."/>
            <person name="Kabeya Y."/>
            <person name="Terasawa K."/>
            <person name="Suzuki Y."/>
            <person name="Ishii Y."/>
            <person name="Asakawa S."/>
            <person name="Takano H."/>
            <person name="Ohta N."/>
            <person name="Kuroiwa H."/>
            <person name="Tanaka K."/>
            <person name="Shimizu N."/>
            <person name="Sugano S."/>
            <person name="Sato N."/>
            <person name="Nozaki H."/>
            <person name="Ogasawara N."/>
            <person name="Kohara Y."/>
            <person name="Kuroiwa T."/>
        </authorList>
    </citation>
    <scope>NUCLEOTIDE SEQUENCE [LARGE SCALE GENOMIC DNA]</scope>
    <source>
        <strain evidence="7 8">10D</strain>
    </source>
</reference>
<evidence type="ECO:0000256" key="5">
    <source>
        <dbReference type="ARBA" id="ARBA00023136"/>
    </source>
</evidence>
<dbReference type="GO" id="GO:0033573">
    <property type="term" value="C:high-affinity iron permease complex"/>
    <property type="evidence" value="ECO:0007669"/>
    <property type="project" value="InterPro"/>
</dbReference>
<proteinExistence type="inferred from homology"/>
<evidence type="ECO:0000256" key="3">
    <source>
        <dbReference type="ARBA" id="ARBA00022692"/>
    </source>
</evidence>
<dbReference type="Gramene" id="CMJ315CT">
    <property type="protein sequence ID" value="CMJ315CT"/>
    <property type="gene ID" value="CMJ315C"/>
</dbReference>
<feature type="transmembrane region" description="Helical" evidence="6">
    <location>
        <begin position="365"/>
        <end position="385"/>
    </location>
</feature>
<dbReference type="RefSeq" id="XP_005535010.1">
    <property type="nucleotide sequence ID" value="XM_005534953.1"/>
</dbReference>
<feature type="transmembrane region" description="Helical" evidence="6">
    <location>
        <begin position="332"/>
        <end position="353"/>
    </location>
</feature>
<dbReference type="EMBL" id="AP006492">
    <property type="protein sequence ID" value="BAM80403.1"/>
    <property type="molecule type" value="Genomic_DNA"/>
</dbReference>
<dbReference type="PANTHER" id="PTHR31632:SF2">
    <property type="entry name" value="PLASMA MEMBRANE IRON PERMEASE"/>
    <property type="match status" value="1"/>
</dbReference>
<comment type="similarity">
    <text evidence="2">Belongs to the oxidase-dependent Fe transporter (OFeT) (TC 9.A.10.1) family.</text>
</comment>
<feature type="transmembrane region" description="Helical" evidence="6">
    <location>
        <begin position="188"/>
        <end position="209"/>
    </location>
</feature>
<evidence type="ECO:0000256" key="6">
    <source>
        <dbReference type="SAM" id="Phobius"/>
    </source>
</evidence>
<dbReference type="STRING" id="280699.M1VHL7"/>
<reference evidence="7 8" key="2">
    <citation type="journal article" date="2007" name="BMC Biol.">
        <title>A 100%-complete sequence reveals unusually simple genomic features in the hot-spring red alga Cyanidioschyzon merolae.</title>
        <authorList>
            <person name="Nozaki H."/>
            <person name="Takano H."/>
            <person name="Misumi O."/>
            <person name="Terasawa K."/>
            <person name="Matsuzaki M."/>
            <person name="Maruyama S."/>
            <person name="Nishida K."/>
            <person name="Yagisawa F."/>
            <person name="Yoshida Y."/>
            <person name="Fujiwara T."/>
            <person name="Takio S."/>
            <person name="Tamura K."/>
            <person name="Chung S.J."/>
            <person name="Nakamura S."/>
            <person name="Kuroiwa H."/>
            <person name="Tanaka K."/>
            <person name="Sato N."/>
            <person name="Kuroiwa T."/>
        </authorList>
    </citation>
    <scope>NUCLEOTIDE SEQUENCE [LARGE SCALE GENOMIC DNA]</scope>
    <source>
        <strain evidence="7 8">10D</strain>
    </source>
</reference>
<feature type="transmembrane region" description="Helical" evidence="6">
    <location>
        <begin position="6"/>
        <end position="31"/>
    </location>
</feature>
<keyword evidence="8" id="KW-1185">Reference proteome</keyword>
<feature type="transmembrane region" description="Helical" evidence="6">
    <location>
        <begin position="272"/>
        <end position="292"/>
    </location>
</feature>
<sequence>MVQLFSLAGFIITFREILEACIVVSICLAYLRRTKNERYLRDVWLGVAAGVGVLIVIGIAFGIVFWTRGQKLYTGLTELLFEAIVRLVAVVLITWMIFWMLSTAAHMRRDLEGGIARALSRRGRWGVALLVFTSVLREGVELIVFLFGITGGVSWSSIPIAAAVGVAVALVVAWAIYRGALAFDLRLFFALSSLLLIAFAAGFLSTAFLDLQKANLFGSFTRNGNEDESIPSTQRPWWNAALWSTEACCADDGNEFFNLLHELFGYVDAPTFVSTVVYFGYWTLAGVLWIIVERRTLERKLCQMHTGYLVSTAFLAVAAVVGLVVAARSPTWNGILVTCLTLVLAIIGVGAASASHAALPPRARFALQGSCWIGLVLVACLALALQVAQAICSPQIGASQYCSIPDFYYWFVIFSPDWIAKTRDDNSFHALAVLTVSICFTMLFCLGQGLVGFYEWKRSALAMQRAGQAPAAFAKQANTSSDLEGGKSTPLDDSSIDELTWEALDSTQPPQHASQIEISARRMLAD</sequence>
<dbReference type="KEGG" id="cme:CYME_CMJ315C"/>
<name>M1VHL7_CYAM1</name>
<evidence type="ECO:0000256" key="1">
    <source>
        <dbReference type="ARBA" id="ARBA00004141"/>
    </source>
</evidence>
<evidence type="ECO:0000313" key="8">
    <source>
        <dbReference type="Proteomes" id="UP000007014"/>
    </source>
</evidence>
<dbReference type="GeneID" id="16994041"/>
<gene>
    <name evidence="7" type="ORF">CYME_CMJ315C</name>
</gene>
<feature type="transmembrane region" description="Helical" evidence="6">
    <location>
        <begin position="428"/>
        <end position="454"/>
    </location>
</feature>
<comment type="subcellular location">
    <subcellularLocation>
        <location evidence="1">Membrane</location>
        <topology evidence="1">Multi-pass membrane protein</topology>
    </subcellularLocation>
</comment>
<organism evidence="7 8">
    <name type="scientific">Cyanidioschyzon merolae (strain NIES-3377 / 10D)</name>
    <name type="common">Unicellular red alga</name>
    <dbReference type="NCBI Taxonomy" id="280699"/>
    <lineage>
        <taxon>Eukaryota</taxon>
        <taxon>Rhodophyta</taxon>
        <taxon>Bangiophyceae</taxon>
        <taxon>Cyanidiales</taxon>
        <taxon>Cyanidiaceae</taxon>
        <taxon>Cyanidioschyzon</taxon>
    </lineage>
</organism>
<dbReference type="OrthoDB" id="4364at2759"/>
<keyword evidence="5 6" id="KW-0472">Membrane</keyword>
<protein>
    <submittedName>
        <fullName evidence="7">Similar to high-affinity iron permease</fullName>
    </submittedName>
</protein>
<keyword evidence="4 6" id="KW-1133">Transmembrane helix</keyword>
<evidence type="ECO:0000256" key="4">
    <source>
        <dbReference type="ARBA" id="ARBA00022989"/>
    </source>
</evidence>
<dbReference type="eggNOG" id="ENOG502QQWE">
    <property type="taxonomic scope" value="Eukaryota"/>
</dbReference>
<keyword evidence="3 6" id="KW-0812">Transmembrane</keyword>
<dbReference type="InterPro" id="IPR004923">
    <property type="entry name" value="FTR1/Fip1/EfeU"/>
</dbReference>
<dbReference type="HOGENOM" id="CLU_636741_0_0_1"/>
<dbReference type="PANTHER" id="PTHR31632">
    <property type="entry name" value="IRON TRANSPORTER FTH1"/>
    <property type="match status" value="1"/>
</dbReference>
<dbReference type="Proteomes" id="UP000007014">
    <property type="component" value="Chromosome 10"/>
</dbReference>
<evidence type="ECO:0000313" key="7">
    <source>
        <dbReference type="EMBL" id="BAM80403.1"/>
    </source>
</evidence>
<dbReference type="AlphaFoldDB" id="M1VHL7"/>
<feature type="transmembrane region" description="Helical" evidence="6">
    <location>
        <begin position="127"/>
        <end position="149"/>
    </location>
</feature>
<feature type="transmembrane region" description="Helical" evidence="6">
    <location>
        <begin position="155"/>
        <end position="176"/>
    </location>
</feature>
<feature type="transmembrane region" description="Helical" evidence="6">
    <location>
        <begin position="43"/>
        <end position="67"/>
    </location>
</feature>
<accession>M1VHL7</accession>
<evidence type="ECO:0000256" key="2">
    <source>
        <dbReference type="ARBA" id="ARBA00008333"/>
    </source>
</evidence>
<feature type="transmembrane region" description="Helical" evidence="6">
    <location>
        <begin position="304"/>
        <end position="326"/>
    </location>
</feature>
<dbReference type="Pfam" id="PF03239">
    <property type="entry name" value="FTR1"/>
    <property type="match status" value="1"/>
</dbReference>
<feature type="transmembrane region" description="Helical" evidence="6">
    <location>
        <begin position="79"/>
        <end position="101"/>
    </location>
</feature>